<name>A0AAE0AYE3_9ROSI</name>
<comment type="caution">
    <text evidence="3">The sequence shown here is derived from an EMBL/GenBank/DDBJ whole genome shotgun (WGS) entry which is preliminary data.</text>
</comment>
<dbReference type="InterPro" id="IPR052448">
    <property type="entry name" value="DnaJ_C16_autophagy_reg"/>
</dbReference>
<dbReference type="AlphaFoldDB" id="A0AAE0AYE3"/>
<evidence type="ECO:0000313" key="4">
    <source>
        <dbReference type="Proteomes" id="UP001281410"/>
    </source>
</evidence>
<dbReference type="PANTHER" id="PTHR44303:SF2">
    <property type="entry name" value="DNAJ HOMOLOG SUBFAMILY C MEMBER 16"/>
    <property type="match status" value="1"/>
</dbReference>
<dbReference type="Gene3D" id="3.40.30.10">
    <property type="entry name" value="Glutaredoxin"/>
    <property type="match status" value="1"/>
</dbReference>
<dbReference type="InterPro" id="IPR036249">
    <property type="entry name" value="Thioredoxin-like_sf"/>
</dbReference>
<proteinExistence type="predicted"/>
<protein>
    <recommendedName>
        <fullName evidence="2">J domain-containing protein</fullName>
    </recommendedName>
</protein>
<evidence type="ECO:0000313" key="3">
    <source>
        <dbReference type="EMBL" id="KAK3225882.1"/>
    </source>
</evidence>
<dbReference type="PROSITE" id="PS50076">
    <property type="entry name" value="DNAJ_2"/>
    <property type="match status" value="1"/>
</dbReference>
<accession>A0AAE0AYE3</accession>
<dbReference type="PANTHER" id="PTHR44303">
    <property type="entry name" value="DNAJ HOMOLOG SUBFAMILY C MEMBER 16"/>
    <property type="match status" value="1"/>
</dbReference>
<evidence type="ECO:0000259" key="2">
    <source>
        <dbReference type="PROSITE" id="PS50076"/>
    </source>
</evidence>
<evidence type="ECO:0000256" key="1">
    <source>
        <dbReference type="SAM" id="MobiDB-lite"/>
    </source>
</evidence>
<feature type="compositionally biased region" description="Basic and acidic residues" evidence="1">
    <location>
        <begin position="689"/>
        <end position="700"/>
    </location>
</feature>
<dbReference type="Proteomes" id="UP001281410">
    <property type="component" value="Unassembled WGS sequence"/>
</dbReference>
<dbReference type="SUPFAM" id="SSF46565">
    <property type="entry name" value="Chaperone J-domain"/>
    <property type="match status" value="1"/>
</dbReference>
<organism evidence="3 4">
    <name type="scientific">Dipteronia sinensis</name>
    <dbReference type="NCBI Taxonomy" id="43782"/>
    <lineage>
        <taxon>Eukaryota</taxon>
        <taxon>Viridiplantae</taxon>
        <taxon>Streptophyta</taxon>
        <taxon>Embryophyta</taxon>
        <taxon>Tracheophyta</taxon>
        <taxon>Spermatophyta</taxon>
        <taxon>Magnoliopsida</taxon>
        <taxon>eudicotyledons</taxon>
        <taxon>Gunneridae</taxon>
        <taxon>Pentapetalae</taxon>
        <taxon>rosids</taxon>
        <taxon>malvids</taxon>
        <taxon>Sapindales</taxon>
        <taxon>Sapindaceae</taxon>
        <taxon>Hippocastanoideae</taxon>
        <taxon>Acereae</taxon>
        <taxon>Dipteronia</taxon>
    </lineage>
</organism>
<feature type="domain" description="J" evidence="2">
    <location>
        <begin position="35"/>
        <end position="97"/>
    </location>
</feature>
<dbReference type="SUPFAM" id="SSF52833">
    <property type="entry name" value="Thioredoxin-like"/>
    <property type="match status" value="1"/>
</dbReference>
<dbReference type="Gene3D" id="1.10.287.110">
    <property type="entry name" value="DnaJ domain"/>
    <property type="match status" value="1"/>
</dbReference>
<dbReference type="InterPro" id="IPR036869">
    <property type="entry name" value="J_dom_sf"/>
</dbReference>
<sequence>MATMSKMKAYSVPLFLFVLALFYQLLLLPRSFPPSHYDVLGIKRYTSIEQVKSAYDELYSKWNSGEEVPSTIDFLKTRYAYELLSHPLWKRNYDIYGFDEQLHVLDKVREQYGGESFSNIDLPLLDDAAIAFDHSDHAFNAITSENFRSMLNDSKPLLIQVYTDGSYRCAQFSNVWRRIVALLEGIANSGVVELSEIHLATYFAERKPTGQYFFRNGLPSLVAFPSWCKASHCMIRFEGELSVDSVTDWFATTILGLPRIFFYTKESVGKSFLAKSGPHKDLVSKKTIGSAKVCLRLYIFQVQNIQDRQLQSTKCVSFKSQVKVICFSKTGERATPFLRQISKDYWAYASFAFVLWREEESSFWWNTFEVDSAPAIVFLKDPGVKPIVYHGSFNNSWVSEIIEQNKQQELPQLRSLTSVELGCDARGYSRSGNDIKIWYCVILAGRQSSELSKMRETMRRVQELLSSEGDLDAPDVDQSLTQSAIAFKNKRLTFAWLDGEAQERYCSFYLYSETSFETCGPRRDLSDVPRLFIVRYKRNATAENIKVARKPKNIWDVWQDEEVDPASQLVVRYNGSNEILEIIKWVSEIIKDGDSNDLPFYRVKTPELVPEESEPIWSRGAQSILSKSIGIKDRIHNIMGKSYDYLGDPRIGPALLLAALMSFGTIWLVRSQPGRPRQSGQQSQSSTEDESRPKQRERPRNLSKKNRPPSITDVEPKDAYQMPLSDSETN</sequence>
<keyword evidence="4" id="KW-1185">Reference proteome</keyword>
<feature type="compositionally biased region" description="Low complexity" evidence="1">
    <location>
        <begin position="672"/>
        <end position="686"/>
    </location>
</feature>
<gene>
    <name evidence="3" type="ORF">Dsin_005744</name>
</gene>
<feature type="region of interest" description="Disordered" evidence="1">
    <location>
        <begin position="672"/>
        <end position="730"/>
    </location>
</feature>
<dbReference type="EMBL" id="JANJYJ010000002">
    <property type="protein sequence ID" value="KAK3225882.1"/>
    <property type="molecule type" value="Genomic_DNA"/>
</dbReference>
<dbReference type="InterPro" id="IPR001623">
    <property type="entry name" value="DnaJ_domain"/>
</dbReference>
<reference evidence="3" key="1">
    <citation type="journal article" date="2023" name="Plant J.">
        <title>Genome sequences and population genomics provide insights into the demographic history, inbreeding, and mutation load of two 'living fossil' tree species of Dipteronia.</title>
        <authorList>
            <person name="Feng Y."/>
            <person name="Comes H.P."/>
            <person name="Chen J."/>
            <person name="Zhu S."/>
            <person name="Lu R."/>
            <person name="Zhang X."/>
            <person name="Li P."/>
            <person name="Qiu J."/>
            <person name="Olsen K.M."/>
            <person name="Qiu Y."/>
        </authorList>
    </citation>
    <scope>NUCLEOTIDE SEQUENCE</scope>
    <source>
        <strain evidence="3">NBL</strain>
    </source>
</reference>